<sequence>MRNFVNNLGIRINGMKLLKKMNNDLKNVLSDFLWLEMY</sequence>
<reference evidence="1 2" key="1">
    <citation type="submission" date="2017-11" db="EMBL/GenBank/DDBJ databases">
        <title>Draft Genome Sequence of Sporolactobacillus inulinus NBRC 111894 Isolated from Koso, a Japanese Sugar-Vegetable Fermented Beverage.</title>
        <authorList>
            <person name="Chiou T.Y."/>
            <person name="Oshima K."/>
            <person name="Suda W."/>
            <person name="Hattori M."/>
            <person name="Takahashi T."/>
        </authorList>
    </citation>
    <scope>NUCLEOTIDE SEQUENCE [LARGE SCALE GENOMIC DNA]</scope>
    <source>
        <strain evidence="1 2">NBRC111894</strain>
    </source>
</reference>
<accession>A0A4Y1Z9A5</accession>
<dbReference type="Proteomes" id="UP000319716">
    <property type="component" value="Unassembled WGS sequence"/>
</dbReference>
<proteinExistence type="predicted"/>
<dbReference type="AlphaFoldDB" id="A0A4Y1Z9A5"/>
<evidence type="ECO:0000313" key="2">
    <source>
        <dbReference type="Proteomes" id="UP000319716"/>
    </source>
</evidence>
<organism evidence="1 2">
    <name type="scientific">Sporolactobacillus inulinus</name>
    <dbReference type="NCBI Taxonomy" id="2078"/>
    <lineage>
        <taxon>Bacteria</taxon>
        <taxon>Bacillati</taxon>
        <taxon>Bacillota</taxon>
        <taxon>Bacilli</taxon>
        <taxon>Bacillales</taxon>
        <taxon>Sporolactobacillaceae</taxon>
        <taxon>Sporolactobacillus</taxon>
    </lineage>
</organism>
<evidence type="ECO:0000313" key="1">
    <source>
        <dbReference type="EMBL" id="GAY75438.1"/>
    </source>
</evidence>
<dbReference type="EMBL" id="BEXB01000005">
    <property type="protein sequence ID" value="GAY75438.1"/>
    <property type="molecule type" value="Genomic_DNA"/>
</dbReference>
<protein>
    <submittedName>
        <fullName evidence="1">Uncharacterized protein</fullName>
    </submittedName>
</protein>
<comment type="caution">
    <text evidence="1">The sequence shown here is derived from an EMBL/GenBank/DDBJ whole genome shotgun (WGS) entry which is preliminary data.</text>
</comment>
<name>A0A4Y1Z9A5_9BACL</name>
<gene>
    <name evidence="1" type="ORF">NBRC111894_992</name>
</gene>